<feature type="compositionally biased region" description="Basic residues" evidence="1">
    <location>
        <begin position="399"/>
        <end position="408"/>
    </location>
</feature>
<dbReference type="RefSeq" id="WP_404610063.1">
    <property type="nucleotide sequence ID" value="NZ_JBIYDN010000017.1"/>
</dbReference>
<evidence type="ECO:0000313" key="3">
    <source>
        <dbReference type="EMBL" id="MFK4445006.1"/>
    </source>
</evidence>
<feature type="region of interest" description="Disordered" evidence="1">
    <location>
        <begin position="157"/>
        <end position="231"/>
    </location>
</feature>
<sequence length="408" mass="42113">MTTSAGRPAESDADAKLARAARSAQRLAQLSRAPYGAPTLDLFAEDAERATLQALNTDIRQTSLPGFELPEVFMAAVPADDSVPASARPLRGGALSSVAALRDDAAAMQTDNQTADAATLDLMFDDVVATQTHGVVAGPVQPEPLDDGMQGATAMAVSGEGRGQGSGKRASAARARGAARNVSMTGPSPVAFAPEVETAAEKGEPGAASTTSDAPVTSVTPAPKPATPPSATLRETARAAANPHREPPQSLAAALIGDDRRTRPSASNTPQAASREASELDTARATTYADTIDALYAVIADQRGAAAVLSRRVKTVLMIVICVLLVTVAAGVAQTIALTRLARENTVQQQRIEQLMLTQQATLASFFDTDSATIAIPNRGNTSTSAVNRNPDPAPQSRAAKRAQSKPH</sequence>
<reference evidence="3 4" key="1">
    <citation type="submission" date="2024-11" db="EMBL/GenBank/DDBJ databases">
        <title>Using genomics to understand microbial adaptation to soil warming.</title>
        <authorList>
            <person name="Deangelis K.M. PhD."/>
        </authorList>
    </citation>
    <scope>NUCLEOTIDE SEQUENCE [LARGE SCALE GENOMIC DNA]</scope>
    <source>
        <strain evidence="3 4">GAS97</strain>
    </source>
</reference>
<comment type="caution">
    <text evidence="3">The sequence shown here is derived from an EMBL/GenBank/DDBJ whole genome shotgun (WGS) entry which is preliminary data.</text>
</comment>
<accession>A0ABW8MQF1</accession>
<evidence type="ECO:0000256" key="2">
    <source>
        <dbReference type="SAM" id="Phobius"/>
    </source>
</evidence>
<dbReference type="Proteomes" id="UP001620514">
    <property type="component" value="Unassembled WGS sequence"/>
</dbReference>
<dbReference type="EMBL" id="JBIYDN010000017">
    <property type="protein sequence ID" value="MFK4445006.1"/>
    <property type="molecule type" value="Genomic_DNA"/>
</dbReference>
<name>A0ABW8MQF1_9BURK</name>
<feature type="compositionally biased region" description="Polar residues" evidence="1">
    <location>
        <begin position="379"/>
        <end position="388"/>
    </location>
</feature>
<evidence type="ECO:0000313" key="4">
    <source>
        <dbReference type="Proteomes" id="UP001620514"/>
    </source>
</evidence>
<evidence type="ECO:0000256" key="1">
    <source>
        <dbReference type="SAM" id="MobiDB-lite"/>
    </source>
</evidence>
<feature type="region of interest" description="Disordered" evidence="1">
    <location>
        <begin position="255"/>
        <end position="282"/>
    </location>
</feature>
<evidence type="ECO:0008006" key="5">
    <source>
        <dbReference type="Google" id="ProtNLM"/>
    </source>
</evidence>
<keyword evidence="2" id="KW-0812">Transmembrane</keyword>
<gene>
    <name evidence="3" type="ORF">ABH943_005028</name>
</gene>
<keyword evidence="2" id="KW-0472">Membrane</keyword>
<feature type="transmembrane region" description="Helical" evidence="2">
    <location>
        <begin position="316"/>
        <end position="341"/>
    </location>
</feature>
<keyword evidence="2" id="KW-1133">Transmembrane helix</keyword>
<protein>
    <recommendedName>
        <fullName evidence="5">Cell wall surface anchor family protein</fullName>
    </recommendedName>
</protein>
<feature type="region of interest" description="Disordered" evidence="1">
    <location>
        <begin position="377"/>
        <end position="408"/>
    </location>
</feature>
<feature type="compositionally biased region" description="Low complexity" evidence="1">
    <location>
        <begin position="167"/>
        <end position="180"/>
    </location>
</feature>
<keyword evidence="4" id="KW-1185">Reference proteome</keyword>
<organism evidence="3 4">
    <name type="scientific">Caballeronia udeis</name>
    <dbReference type="NCBI Taxonomy" id="1232866"/>
    <lineage>
        <taxon>Bacteria</taxon>
        <taxon>Pseudomonadati</taxon>
        <taxon>Pseudomonadota</taxon>
        <taxon>Betaproteobacteria</taxon>
        <taxon>Burkholderiales</taxon>
        <taxon>Burkholderiaceae</taxon>
        <taxon>Caballeronia</taxon>
    </lineage>
</organism>
<proteinExistence type="predicted"/>